<dbReference type="Pfam" id="PF00441">
    <property type="entry name" value="Acyl-CoA_dh_1"/>
    <property type="match status" value="1"/>
</dbReference>
<dbReference type="AlphaFoldDB" id="A0A1I8A2V4"/>
<dbReference type="SUPFAM" id="SSF47203">
    <property type="entry name" value="Acyl-CoA dehydrogenase C-terminal domain-like"/>
    <property type="match status" value="1"/>
</dbReference>
<dbReference type="Gene3D" id="1.20.140.10">
    <property type="entry name" value="Butyryl-CoA Dehydrogenase, subunit A, domain 3"/>
    <property type="match status" value="1"/>
</dbReference>
<organism evidence="4 5">
    <name type="scientific">Steinernema glaseri</name>
    <dbReference type="NCBI Taxonomy" id="37863"/>
    <lineage>
        <taxon>Eukaryota</taxon>
        <taxon>Metazoa</taxon>
        <taxon>Ecdysozoa</taxon>
        <taxon>Nematoda</taxon>
        <taxon>Chromadorea</taxon>
        <taxon>Rhabditida</taxon>
        <taxon>Tylenchina</taxon>
        <taxon>Panagrolaimomorpha</taxon>
        <taxon>Strongyloidoidea</taxon>
        <taxon>Steinernematidae</taxon>
        <taxon>Steinernema</taxon>
    </lineage>
</organism>
<dbReference type="InterPro" id="IPR036250">
    <property type="entry name" value="AcylCo_DH-like_C"/>
</dbReference>
<evidence type="ECO:0000259" key="3">
    <source>
        <dbReference type="Pfam" id="PF00441"/>
    </source>
</evidence>
<keyword evidence="2" id="KW-0560">Oxidoreductase</keyword>
<dbReference type="Proteomes" id="UP000095287">
    <property type="component" value="Unplaced"/>
</dbReference>
<dbReference type="PANTHER" id="PTHR48083">
    <property type="entry name" value="MEDIUM-CHAIN SPECIFIC ACYL-COA DEHYDROGENASE, MITOCHONDRIAL-RELATED"/>
    <property type="match status" value="1"/>
</dbReference>
<dbReference type="GO" id="GO:0033539">
    <property type="term" value="P:fatty acid beta-oxidation using acyl-CoA dehydrogenase"/>
    <property type="evidence" value="ECO:0007669"/>
    <property type="project" value="TreeGrafter"/>
</dbReference>
<sequence length="125" mass="13808">MKSRAVYRTAFRRPLIEFQNVREDVANSRVEIEQARLLVLKAAHMIDSVGAKAAAQEIAMIKVIAPSMALRVVDRAIQIHGALGLTQDTPLAAFFVTARTLRFADGPDAVHLESIAKMELLRSKL</sequence>
<dbReference type="InterPro" id="IPR050741">
    <property type="entry name" value="Acyl-CoA_dehydrogenase"/>
</dbReference>
<proteinExistence type="predicted"/>
<dbReference type="InterPro" id="IPR009075">
    <property type="entry name" value="AcylCo_DH/oxidase_C"/>
</dbReference>
<evidence type="ECO:0000313" key="5">
    <source>
        <dbReference type="WBParaSite" id="L893_g32335.t1"/>
    </source>
</evidence>
<reference evidence="5" key="1">
    <citation type="submission" date="2016-11" db="UniProtKB">
        <authorList>
            <consortium name="WormBaseParasite"/>
        </authorList>
    </citation>
    <scope>IDENTIFICATION</scope>
</reference>
<name>A0A1I8A2V4_9BILA</name>
<evidence type="ECO:0000313" key="4">
    <source>
        <dbReference type="Proteomes" id="UP000095287"/>
    </source>
</evidence>
<evidence type="ECO:0000256" key="1">
    <source>
        <dbReference type="ARBA" id="ARBA00022630"/>
    </source>
</evidence>
<feature type="domain" description="Acyl-CoA dehydrogenase/oxidase C-terminal" evidence="3">
    <location>
        <begin position="4"/>
        <end position="117"/>
    </location>
</feature>
<accession>A0A1I8A2V4</accession>
<dbReference type="PANTHER" id="PTHR48083:SF35">
    <property type="entry name" value="ACYL-COA DEHYDROGENASE FAMILY MEMBER 10"/>
    <property type="match status" value="1"/>
</dbReference>
<evidence type="ECO:0000256" key="2">
    <source>
        <dbReference type="ARBA" id="ARBA00023002"/>
    </source>
</evidence>
<protein>
    <submittedName>
        <fullName evidence="5">Acyl-CoA_dh_1 domain-containing protein</fullName>
    </submittedName>
</protein>
<keyword evidence="1" id="KW-0285">Flavoprotein</keyword>
<dbReference type="GO" id="GO:0003995">
    <property type="term" value="F:acyl-CoA dehydrogenase activity"/>
    <property type="evidence" value="ECO:0007669"/>
    <property type="project" value="TreeGrafter"/>
</dbReference>
<dbReference type="GO" id="GO:0005739">
    <property type="term" value="C:mitochondrion"/>
    <property type="evidence" value="ECO:0007669"/>
    <property type="project" value="TreeGrafter"/>
</dbReference>
<dbReference type="WBParaSite" id="L893_g32335.t1">
    <property type="protein sequence ID" value="L893_g32335.t1"/>
    <property type="gene ID" value="L893_g32335"/>
</dbReference>
<keyword evidence="4" id="KW-1185">Reference proteome</keyword>